<feature type="region of interest" description="Disordered" evidence="1">
    <location>
        <begin position="98"/>
        <end position="117"/>
    </location>
</feature>
<dbReference type="InterPro" id="IPR036894">
    <property type="entry name" value="YbaB-like_sf"/>
</dbReference>
<evidence type="ECO:0000313" key="3">
    <source>
        <dbReference type="Proteomes" id="UP001501822"/>
    </source>
</evidence>
<evidence type="ECO:0008006" key="4">
    <source>
        <dbReference type="Google" id="ProtNLM"/>
    </source>
</evidence>
<evidence type="ECO:0000256" key="1">
    <source>
        <dbReference type="SAM" id="MobiDB-lite"/>
    </source>
</evidence>
<accession>A0ABN0WCW6</accession>
<evidence type="ECO:0000313" key="2">
    <source>
        <dbReference type="EMBL" id="GAA0332872.1"/>
    </source>
</evidence>
<sequence>MWEAASATKINSGPDRPVVRLMQVLVHEAAVSSGVSMADSDEVDGDPSGIGEAAHGRVCARVGSDGLLERLDLDPRLLRLRSEELAGHIVSAVRAAQNDRLARGEDPPAPAPAPLDPETLVRRLDEMEAQADRGYARLTATLDEMLRRLDGG</sequence>
<dbReference type="EMBL" id="BAAABM010000016">
    <property type="protein sequence ID" value="GAA0332872.1"/>
    <property type="molecule type" value="Genomic_DNA"/>
</dbReference>
<keyword evidence="3" id="KW-1185">Reference proteome</keyword>
<dbReference type="Proteomes" id="UP001501822">
    <property type="component" value="Unassembled WGS sequence"/>
</dbReference>
<reference evidence="2 3" key="1">
    <citation type="journal article" date="2019" name="Int. J. Syst. Evol. Microbiol.">
        <title>The Global Catalogue of Microorganisms (GCM) 10K type strain sequencing project: providing services to taxonomists for standard genome sequencing and annotation.</title>
        <authorList>
            <consortium name="The Broad Institute Genomics Platform"/>
            <consortium name="The Broad Institute Genome Sequencing Center for Infectious Disease"/>
            <person name="Wu L."/>
            <person name="Ma J."/>
        </authorList>
    </citation>
    <scope>NUCLEOTIDE SEQUENCE [LARGE SCALE GENOMIC DNA]</scope>
    <source>
        <strain evidence="2 3">JCM 3146</strain>
    </source>
</reference>
<organism evidence="2 3">
    <name type="scientific">Actinoallomurus spadix</name>
    <dbReference type="NCBI Taxonomy" id="79912"/>
    <lineage>
        <taxon>Bacteria</taxon>
        <taxon>Bacillati</taxon>
        <taxon>Actinomycetota</taxon>
        <taxon>Actinomycetes</taxon>
        <taxon>Streptosporangiales</taxon>
        <taxon>Thermomonosporaceae</taxon>
        <taxon>Actinoallomurus</taxon>
    </lineage>
</organism>
<proteinExistence type="predicted"/>
<protein>
    <recommendedName>
        <fullName evidence="4">YbaB/EbfC DNA-binding family protein</fullName>
    </recommendedName>
</protein>
<gene>
    <name evidence="2" type="ORF">GCM10010151_23350</name>
</gene>
<comment type="caution">
    <text evidence="2">The sequence shown here is derived from an EMBL/GenBank/DDBJ whole genome shotgun (WGS) entry which is preliminary data.</text>
</comment>
<name>A0ABN0WCW6_9ACTN</name>
<dbReference type="Gene3D" id="3.30.1310.10">
    <property type="entry name" value="Nucleoid-associated protein YbaB-like domain"/>
    <property type="match status" value="1"/>
</dbReference>